<comment type="pathway">
    <text evidence="10 12">Carbohydrate metabolism; glyoxylate cycle; (S)-malate from isocitrate: step 2/2.</text>
</comment>
<dbReference type="NCBIfam" id="TIGR01345">
    <property type="entry name" value="malate_syn_G"/>
    <property type="match status" value="1"/>
</dbReference>
<dbReference type="HAMAP" id="MF_00641">
    <property type="entry name" value="Malate_synth_G"/>
    <property type="match status" value="1"/>
</dbReference>
<proteinExistence type="inferred from homology"/>
<feature type="binding site" evidence="10">
    <location>
        <position position="337"/>
    </location>
    <ligand>
        <name>glyoxylate</name>
        <dbReference type="ChEBI" id="CHEBI:36655"/>
    </ligand>
</feature>
<keyword evidence="18" id="KW-1185">Reference proteome</keyword>
<keyword evidence="6 10" id="KW-0479">Metal-binding</keyword>
<dbReference type="GO" id="GO:0004474">
    <property type="term" value="F:malate synthase activity"/>
    <property type="evidence" value="ECO:0007669"/>
    <property type="project" value="UniProtKB-EC"/>
</dbReference>
<organism evidence="17 18">
    <name type="scientific">Rhizobium herbae</name>
    <dbReference type="NCBI Taxonomy" id="508661"/>
    <lineage>
        <taxon>Bacteria</taxon>
        <taxon>Pseudomonadati</taxon>
        <taxon>Pseudomonadota</taxon>
        <taxon>Alphaproteobacteria</taxon>
        <taxon>Hyphomicrobiales</taxon>
        <taxon>Rhizobiaceae</taxon>
        <taxon>Rhizobium/Agrobacterium group</taxon>
        <taxon>Rhizobium</taxon>
    </lineage>
</organism>
<gene>
    <name evidence="10" type="primary">glcB</name>
    <name evidence="17" type="ORF">JNB71_19145</name>
</gene>
<keyword evidence="4 10" id="KW-0816">Tricarboxylic acid cycle</keyword>
<dbReference type="InterPro" id="IPR048357">
    <property type="entry name" value="MSG_insertion"/>
</dbReference>
<comment type="cofactor">
    <cofactor evidence="1 10">
        <name>Mg(2+)</name>
        <dbReference type="ChEBI" id="CHEBI:18420"/>
    </cofactor>
</comment>
<dbReference type="Pfam" id="PF20659">
    <property type="entry name" value="MS_C"/>
    <property type="match status" value="1"/>
</dbReference>
<comment type="function">
    <text evidence="10">Involved in the glycolate utilization. Catalyzes the condensation and subsequent hydrolysis of acetyl-coenzyme A (acetyl-CoA) and glyoxylate to form malate and CoA.</text>
</comment>
<feature type="domain" description="Malate synthase TIM barrel" evidence="13">
    <location>
        <begin position="334"/>
        <end position="569"/>
    </location>
</feature>
<dbReference type="Pfam" id="PF01274">
    <property type="entry name" value="MS_TIM-barrel"/>
    <property type="match status" value="1"/>
</dbReference>
<evidence type="ECO:0000256" key="3">
    <source>
        <dbReference type="ARBA" id="ARBA00022490"/>
    </source>
</evidence>
<keyword evidence="7 10" id="KW-0460">Magnesium</keyword>
<evidence type="ECO:0000256" key="8">
    <source>
        <dbReference type="ARBA" id="ARBA00023097"/>
    </source>
</evidence>
<evidence type="ECO:0000256" key="10">
    <source>
        <dbReference type="HAMAP-Rule" id="MF_00641"/>
    </source>
</evidence>
<feature type="domain" description="Malate synthase N-terminal" evidence="14">
    <location>
        <begin position="17"/>
        <end position="74"/>
    </location>
</feature>
<keyword evidence="17" id="KW-0012">Acyltransferase</keyword>
<feature type="binding site" evidence="10">
    <location>
        <position position="538"/>
    </location>
    <ligand>
        <name>acetyl-CoA</name>
        <dbReference type="ChEBI" id="CHEBI:57288"/>
    </ligand>
</feature>
<accession>A0ABS7HE16</accession>
<dbReference type="InterPro" id="IPR001465">
    <property type="entry name" value="Malate_synthase_TIM"/>
</dbReference>
<keyword evidence="2 10" id="KW-0329">Glyoxylate bypass</keyword>
<evidence type="ECO:0000259" key="15">
    <source>
        <dbReference type="Pfam" id="PF20658"/>
    </source>
</evidence>
<comment type="subcellular location">
    <subcellularLocation>
        <location evidence="10 12">Cytoplasm</location>
    </subcellularLocation>
</comment>
<keyword evidence="5 10" id="KW-0808">Transferase</keyword>
<evidence type="ECO:0000313" key="17">
    <source>
        <dbReference type="EMBL" id="MBW9065423.1"/>
    </source>
</evidence>
<dbReference type="NCBIfam" id="NF002825">
    <property type="entry name" value="PRK02999.1"/>
    <property type="match status" value="1"/>
</dbReference>
<dbReference type="SUPFAM" id="SSF51645">
    <property type="entry name" value="Malate synthase G"/>
    <property type="match status" value="1"/>
</dbReference>
<dbReference type="InterPro" id="IPR044856">
    <property type="entry name" value="Malate_synth_C_sf"/>
</dbReference>
<evidence type="ECO:0000256" key="7">
    <source>
        <dbReference type="ARBA" id="ARBA00022842"/>
    </source>
</evidence>
<keyword evidence="8 10" id="KW-0558">Oxidation</keyword>
<feature type="binding site" evidence="10">
    <location>
        <begin position="123"/>
        <end position="124"/>
    </location>
    <ligand>
        <name>acetyl-CoA</name>
        <dbReference type="ChEBI" id="CHEBI:57288"/>
    </ligand>
</feature>
<feature type="binding site" evidence="10">
    <location>
        <begin position="454"/>
        <end position="457"/>
    </location>
    <ligand>
        <name>glyoxylate</name>
        <dbReference type="ChEBI" id="CHEBI:36655"/>
    </ligand>
</feature>
<evidence type="ECO:0000256" key="1">
    <source>
        <dbReference type="ARBA" id="ARBA00001946"/>
    </source>
</evidence>
<sequence length="722" mass="78265">MGRIEKNGLTIDAGLHDFLVTEALPGTGIDADRFFSAFSQIVHDLAPKNRALLARRDVLQETLDSWYRQNGAPVDMAAYESFLREIGYLLPEGTDFSVSTSNVDPEIATIAGPQLVVPVMNARYALNAANARWGSLYDALYGTDAISEDGGAEKGKGYNPVRGQKVIAWSRDFLDTSIPLAAGSWSDVTGFAVAGSRLAISTAAGATTLADAAQFAGFRGDAASPSHVLLKNNNLHIQIVIDPSTPTGKDDPAHISDVILESAITAIMDCEDSVAAVDAEDKVVVYRNWLGLMRGDLQEEVTKGAKTFVRKLNPDLSFTAPDGSEISLKGRALMLVRNVGHLMTNPAIFDRDGNEVPEGIMDAMITGLIALYDIGPNGRRMNSREGSIYVVKPKMHGPEEVAFASEIFSRVEDALGMAPNTMKMGIMDEERRTTVNLKECIRAAKERVVFINTGFLDRTGDEMHTSMEAGPMIRKGDMKQAAWIAAYENWNVDIGLECGLSGHAQIGKGMWAMPDLMAAMLEQKIAHPKAGANTAWVPSPTAATLHATHYHKVDVTAVQAGLKSRARAKLSDILSVPVASRPNWTPEEIQRELDNNAQGILGYVVRWIDQGVGCSKVPDINNVGLMEDRATLRISAQHMANWLHHGIVSKDQVVETMKRMAAVVDGQNAGDSAYMPMAGSFEGSIAFQAALELVLKGREQPNGYTEPVLHRRRLELKASQTA</sequence>
<reference evidence="17 18" key="1">
    <citation type="journal article" date="2021" name="MBio">
        <title>Poor Competitiveness of Bradyrhizobium in Pigeon Pea Root Colonization in Indian Soils.</title>
        <authorList>
            <person name="Chalasani D."/>
            <person name="Basu A."/>
            <person name="Pullabhotla S.V.S.R.N."/>
            <person name="Jorrin B."/>
            <person name="Neal A.L."/>
            <person name="Poole P.S."/>
            <person name="Podile A.R."/>
            <person name="Tkacz A."/>
        </authorList>
    </citation>
    <scope>NUCLEOTIDE SEQUENCE [LARGE SCALE GENOMIC DNA]</scope>
    <source>
        <strain evidence="17 18">HU44</strain>
    </source>
</reference>
<dbReference type="InterPro" id="IPR048355">
    <property type="entry name" value="MS_C"/>
</dbReference>
<keyword evidence="3 10" id="KW-0963">Cytoplasm</keyword>
<feature type="active site" description="Proton acceptor" evidence="10">
    <location>
        <position position="337"/>
    </location>
</feature>
<name>A0ABS7HE16_9HYPH</name>
<feature type="modified residue" description="Cysteine sulfenic acid (-SOH)" evidence="10">
    <location>
        <position position="614"/>
    </location>
</feature>
<feature type="binding site" evidence="10">
    <location>
        <position position="116"/>
    </location>
    <ligand>
        <name>acetyl-CoA</name>
        <dbReference type="ChEBI" id="CHEBI:57288"/>
    </ligand>
</feature>
<evidence type="ECO:0000256" key="4">
    <source>
        <dbReference type="ARBA" id="ARBA00022532"/>
    </source>
</evidence>
<feature type="domain" description="Malate synthase G alpha-beta insertion" evidence="15">
    <location>
        <begin position="158"/>
        <end position="232"/>
    </location>
</feature>
<comment type="subunit">
    <text evidence="10">Monomer.</text>
</comment>
<feature type="active site" description="Proton donor" evidence="10">
    <location>
        <position position="628"/>
    </location>
</feature>
<evidence type="ECO:0000256" key="9">
    <source>
        <dbReference type="ARBA" id="ARBA00047918"/>
    </source>
</evidence>
<dbReference type="Pfam" id="PF20656">
    <property type="entry name" value="MS_N"/>
    <property type="match status" value="1"/>
</dbReference>
<evidence type="ECO:0000259" key="16">
    <source>
        <dbReference type="Pfam" id="PF20659"/>
    </source>
</evidence>
<protein>
    <recommendedName>
        <fullName evidence="10 11">Malate synthase G</fullName>
        <ecNumber evidence="10 11">2.3.3.9</ecNumber>
    </recommendedName>
</protein>
<feature type="binding site" evidence="10">
    <location>
        <position position="429"/>
    </location>
    <ligand>
        <name>glyoxylate</name>
        <dbReference type="ChEBI" id="CHEBI:36655"/>
    </ligand>
</feature>
<dbReference type="Gene3D" id="3.20.20.360">
    <property type="entry name" value="Malate synthase, domain 3"/>
    <property type="match status" value="2"/>
</dbReference>
<evidence type="ECO:0000259" key="14">
    <source>
        <dbReference type="Pfam" id="PF20656"/>
    </source>
</evidence>
<comment type="caution">
    <text evidence="17">The sequence shown here is derived from an EMBL/GenBank/DDBJ whole genome shotgun (WGS) entry which is preliminary data.</text>
</comment>
<dbReference type="InterPro" id="IPR048356">
    <property type="entry name" value="MS_N"/>
</dbReference>
<dbReference type="RefSeq" id="WP_220373400.1">
    <property type="nucleotide sequence ID" value="NZ_JAEUAO010000005.1"/>
</dbReference>
<feature type="binding site" evidence="10">
    <location>
        <position position="457"/>
    </location>
    <ligand>
        <name>Mg(2+)</name>
        <dbReference type="ChEBI" id="CHEBI:18420"/>
    </ligand>
</feature>
<dbReference type="PANTHER" id="PTHR42739:SF1">
    <property type="entry name" value="MALATE SYNTHASE G"/>
    <property type="match status" value="1"/>
</dbReference>
<dbReference type="InterPro" id="IPR011076">
    <property type="entry name" value="Malate_synth_sf"/>
</dbReference>
<feature type="binding site" evidence="10">
    <location>
        <position position="429"/>
    </location>
    <ligand>
        <name>Mg(2+)</name>
        <dbReference type="ChEBI" id="CHEBI:18420"/>
    </ligand>
</feature>
<evidence type="ECO:0000256" key="5">
    <source>
        <dbReference type="ARBA" id="ARBA00022679"/>
    </source>
</evidence>
<dbReference type="InterPro" id="IPR006253">
    <property type="entry name" value="Malate_synthG"/>
</dbReference>
<dbReference type="Proteomes" id="UP000757604">
    <property type="component" value="Unassembled WGS sequence"/>
</dbReference>
<dbReference type="Gene3D" id="1.20.1220.12">
    <property type="entry name" value="Malate synthase, domain III"/>
    <property type="match status" value="1"/>
</dbReference>
<dbReference type="PANTHER" id="PTHR42739">
    <property type="entry name" value="MALATE SYNTHASE G"/>
    <property type="match status" value="1"/>
</dbReference>
<feature type="binding site" evidence="10">
    <location>
        <position position="273"/>
    </location>
    <ligand>
        <name>acetyl-CoA</name>
        <dbReference type="ChEBI" id="CHEBI:57288"/>
    </ligand>
</feature>
<dbReference type="EMBL" id="JAEUAO010000005">
    <property type="protein sequence ID" value="MBW9065423.1"/>
    <property type="molecule type" value="Genomic_DNA"/>
</dbReference>
<comment type="caution">
    <text evidence="10">Lacks conserved residue(s) required for the propagation of feature annotation.</text>
</comment>
<evidence type="ECO:0000313" key="18">
    <source>
        <dbReference type="Proteomes" id="UP000757604"/>
    </source>
</evidence>
<evidence type="ECO:0000256" key="12">
    <source>
        <dbReference type="RuleBase" id="RU003572"/>
    </source>
</evidence>
<evidence type="ECO:0000256" key="6">
    <source>
        <dbReference type="ARBA" id="ARBA00022723"/>
    </source>
</evidence>
<dbReference type="Pfam" id="PF20658">
    <property type="entry name" value="MSG_insertion"/>
    <property type="match status" value="1"/>
</dbReference>
<feature type="domain" description="Malate synthase C-terminal" evidence="16">
    <location>
        <begin position="588"/>
        <end position="682"/>
    </location>
</feature>
<evidence type="ECO:0000259" key="13">
    <source>
        <dbReference type="Pfam" id="PF01274"/>
    </source>
</evidence>
<comment type="catalytic activity">
    <reaction evidence="9 10 12">
        <text>glyoxylate + acetyl-CoA + H2O = (S)-malate + CoA + H(+)</text>
        <dbReference type="Rhea" id="RHEA:18181"/>
        <dbReference type="ChEBI" id="CHEBI:15377"/>
        <dbReference type="ChEBI" id="CHEBI:15378"/>
        <dbReference type="ChEBI" id="CHEBI:15589"/>
        <dbReference type="ChEBI" id="CHEBI:36655"/>
        <dbReference type="ChEBI" id="CHEBI:57287"/>
        <dbReference type="ChEBI" id="CHEBI:57288"/>
        <dbReference type="EC" id="2.3.3.9"/>
    </reaction>
</comment>
<dbReference type="EC" id="2.3.3.9" evidence="10 11"/>
<feature type="binding site" evidence="10">
    <location>
        <position position="310"/>
    </location>
    <ligand>
        <name>acetyl-CoA</name>
        <dbReference type="ChEBI" id="CHEBI:57288"/>
    </ligand>
</feature>
<comment type="similarity">
    <text evidence="10 12">Belongs to the malate synthase family. GlcB subfamily.</text>
</comment>
<evidence type="ECO:0000256" key="11">
    <source>
        <dbReference type="NCBIfam" id="TIGR01345"/>
    </source>
</evidence>
<dbReference type="CDD" id="cd00728">
    <property type="entry name" value="malate_synt_G"/>
    <property type="match status" value="1"/>
</dbReference>
<evidence type="ECO:0000256" key="2">
    <source>
        <dbReference type="ARBA" id="ARBA00022435"/>
    </source>
</evidence>
<dbReference type="InterPro" id="IPR046363">
    <property type="entry name" value="MS_N_TIM-barrel_dom"/>
</dbReference>